<evidence type="ECO:0000313" key="2">
    <source>
        <dbReference type="EMBL" id="KAK1757579.1"/>
    </source>
</evidence>
<reference evidence="2" key="1">
    <citation type="submission" date="2023-06" db="EMBL/GenBank/DDBJ databases">
        <title>Genome-scale phylogeny and comparative genomics of the fungal order Sordariales.</title>
        <authorList>
            <consortium name="Lawrence Berkeley National Laboratory"/>
            <person name="Hensen N."/>
            <person name="Bonometti L."/>
            <person name="Westerberg I."/>
            <person name="Brannstrom I.O."/>
            <person name="Guillou S."/>
            <person name="Cros-Aarteil S."/>
            <person name="Calhoun S."/>
            <person name="Haridas S."/>
            <person name="Kuo A."/>
            <person name="Mondo S."/>
            <person name="Pangilinan J."/>
            <person name="Riley R."/>
            <person name="Labutti K."/>
            <person name="Andreopoulos B."/>
            <person name="Lipzen A."/>
            <person name="Chen C."/>
            <person name="Yanf M."/>
            <person name="Daum C."/>
            <person name="Ng V."/>
            <person name="Clum A."/>
            <person name="Steindorff A."/>
            <person name="Ohm R."/>
            <person name="Martin F."/>
            <person name="Silar P."/>
            <person name="Natvig D."/>
            <person name="Lalanne C."/>
            <person name="Gautier V."/>
            <person name="Ament-Velasquez S.L."/>
            <person name="Kruys A."/>
            <person name="Hutchinson M.I."/>
            <person name="Powell A.J."/>
            <person name="Barry K."/>
            <person name="Miller A.N."/>
            <person name="Grigoriev I.V."/>
            <person name="Debuchy R."/>
            <person name="Gladieux P."/>
            <person name="Thoren M.H."/>
            <person name="Johannesson H."/>
        </authorList>
    </citation>
    <scope>NUCLEOTIDE SEQUENCE</scope>
    <source>
        <strain evidence="2">PSN4</strain>
    </source>
</reference>
<feature type="region of interest" description="Disordered" evidence="1">
    <location>
        <begin position="1"/>
        <end position="95"/>
    </location>
</feature>
<comment type="caution">
    <text evidence="2">The sequence shown here is derived from an EMBL/GenBank/DDBJ whole genome shotgun (WGS) entry which is preliminary data.</text>
</comment>
<feature type="compositionally biased region" description="Polar residues" evidence="1">
    <location>
        <begin position="123"/>
        <end position="145"/>
    </location>
</feature>
<feature type="compositionally biased region" description="Basic and acidic residues" evidence="1">
    <location>
        <begin position="1"/>
        <end position="18"/>
    </location>
</feature>
<keyword evidence="3" id="KW-1185">Reference proteome</keyword>
<evidence type="ECO:0000256" key="1">
    <source>
        <dbReference type="SAM" id="MobiDB-lite"/>
    </source>
</evidence>
<dbReference type="PANTHER" id="PTHR39599:SF1">
    <property type="entry name" value="GPI-ANCHORED PROTEIN (EUROFUNG)"/>
    <property type="match status" value="1"/>
</dbReference>
<organism evidence="2 3">
    <name type="scientific">Echria macrotheca</name>
    <dbReference type="NCBI Taxonomy" id="438768"/>
    <lineage>
        <taxon>Eukaryota</taxon>
        <taxon>Fungi</taxon>
        <taxon>Dikarya</taxon>
        <taxon>Ascomycota</taxon>
        <taxon>Pezizomycotina</taxon>
        <taxon>Sordariomycetes</taxon>
        <taxon>Sordariomycetidae</taxon>
        <taxon>Sordariales</taxon>
        <taxon>Schizotheciaceae</taxon>
        <taxon>Echria</taxon>
    </lineage>
</organism>
<dbReference type="AlphaFoldDB" id="A0AAJ0BI45"/>
<proteinExistence type="predicted"/>
<dbReference type="PANTHER" id="PTHR39599">
    <property type="entry name" value="GPI-ANCHORED PROTEIN (EUROFUNG)-RELATED-RELATED"/>
    <property type="match status" value="1"/>
</dbReference>
<sequence length="491" mass="50840">MDDQDPGKDPKGKGKASPEEPAEADTTERAQGDDASTLSRIARYGANDISRLGATDKASSSQHGQAPAWPGESSLPGLPSLMAPESVRPRQTQEHIAREEASFSAFLDGISIEQASASDIPQIAQQPPRSGSVPFQSEGHSTSVAEQEARDGQEVVALLSAGDDTDLDLDVEEGISTADRLNLHKALFGEGSGDSTSVVAWDNILNFIPRYLREGAAATDSSVDTGEAWQTWVDQWSRVLTGYQDEVWGNLDSLIAEARSEVQALQDVKPEEKPPQLKALLRLQAILGHLRGTVPSQGCIANFYSCADQGAVFDGTCCQNGQSCRLDQNNNPACCPNNAICTGVVAGSFTPPTATVSFVQNPYFSFPYIATSFSGPGACSQAISQCGSNYDACTAQLEGAGGFQVTVVVPDGGAGQTVVGGAGVTYPTASATSICSSLSSQACGNLQPSMCTMTGTAAGGFVFGNAAGNLPARPTLACIMAAAGVAGLGLT</sequence>
<dbReference type="EMBL" id="MU839830">
    <property type="protein sequence ID" value="KAK1757579.1"/>
    <property type="molecule type" value="Genomic_DNA"/>
</dbReference>
<feature type="region of interest" description="Disordered" evidence="1">
    <location>
        <begin position="123"/>
        <end position="150"/>
    </location>
</feature>
<accession>A0AAJ0BI45</accession>
<gene>
    <name evidence="2" type="ORF">QBC47DRAFT_451000</name>
</gene>
<dbReference type="Proteomes" id="UP001239445">
    <property type="component" value="Unassembled WGS sequence"/>
</dbReference>
<evidence type="ECO:0000313" key="3">
    <source>
        <dbReference type="Proteomes" id="UP001239445"/>
    </source>
</evidence>
<name>A0AAJ0BI45_9PEZI</name>
<protein>
    <submittedName>
        <fullName evidence="2">Uncharacterized protein</fullName>
    </submittedName>
</protein>